<evidence type="ECO:0000256" key="2">
    <source>
        <dbReference type="ARBA" id="ARBA00023157"/>
    </source>
</evidence>
<dbReference type="Proteomes" id="UP000665025">
    <property type="component" value="Chromosome 1"/>
</dbReference>
<dbReference type="Pfam" id="PF22825">
    <property type="entry name" value="HpiC1-like"/>
    <property type="match status" value="1"/>
</dbReference>
<dbReference type="InterPro" id="IPR000421">
    <property type="entry name" value="FA58C"/>
</dbReference>
<evidence type="ECO:0000313" key="6">
    <source>
        <dbReference type="Proteomes" id="UP000665025"/>
    </source>
</evidence>
<dbReference type="SUPFAM" id="SSF49785">
    <property type="entry name" value="Galactose-binding domain-like"/>
    <property type="match status" value="1"/>
</dbReference>
<dbReference type="SUPFAM" id="SSF56496">
    <property type="entry name" value="Fibrinogen C-terminal domain-like"/>
    <property type="match status" value="1"/>
</dbReference>
<dbReference type="Gene3D" id="2.60.120.1000">
    <property type="match status" value="1"/>
</dbReference>
<evidence type="ECO:0000256" key="1">
    <source>
        <dbReference type="ARBA" id="ARBA00022737"/>
    </source>
</evidence>
<dbReference type="InterPro" id="IPR008979">
    <property type="entry name" value="Galactose-bd-like_sf"/>
</dbReference>
<dbReference type="NCBIfam" id="NF040941">
    <property type="entry name" value="GGGWT_bact"/>
    <property type="match status" value="1"/>
</dbReference>
<dbReference type="PANTHER" id="PTHR16146">
    <property type="entry name" value="INTELECTIN"/>
    <property type="match status" value="1"/>
</dbReference>
<dbReference type="InterPro" id="IPR002181">
    <property type="entry name" value="Fibrinogen_a/b/g_C_dom"/>
</dbReference>
<dbReference type="EMBL" id="CP072425">
    <property type="protein sequence ID" value="QTL33857.1"/>
    <property type="molecule type" value="Genomic_DNA"/>
</dbReference>
<dbReference type="InterPro" id="IPR008160">
    <property type="entry name" value="Collagen"/>
</dbReference>
<feature type="region of interest" description="Disordered" evidence="3">
    <location>
        <begin position="303"/>
        <end position="353"/>
    </location>
</feature>
<evidence type="ECO:0000256" key="3">
    <source>
        <dbReference type="SAM" id="MobiDB-lite"/>
    </source>
</evidence>
<evidence type="ECO:0000259" key="4">
    <source>
        <dbReference type="PROSITE" id="PS51406"/>
    </source>
</evidence>
<evidence type="ECO:0000313" key="5">
    <source>
        <dbReference type="EMBL" id="QTL33857.1"/>
    </source>
</evidence>
<dbReference type="InterPro" id="IPR054720">
    <property type="entry name" value="HpiC1"/>
</dbReference>
<feature type="domain" description="Fibrinogen C-terminal" evidence="4">
    <location>
        <begin position="654"/>
        <end position="713"/>
    </location>
</feature>
<dbReference type="Pfam" id="PF00754">
    <property type="entry name" value="F5_F8_type_C"/>
    <property type="match status" value="1"/>
</dbReference>
<feature type="compositionally biased region" description="Low complexity" evidence="3">
    <location>
        <begin position="303"/>
        <end position="333"/>
    </location>
</feature>
<dbReference type="Pfam" id="PF01391">
    <property type="entry name" value="Collagen"/>
    <property type="match status" value="1"/>
</dbReference>
<dbReference type="RefSeq" id="WP_209050958.1">
    <property type="nucleotide sequence ID" value="NZ_CP072425.1"/>
</dbReference>
<accession>A0ABX7V294</accession>
<dbReference type="PANTHER" id="PTHR16146:SF46">
    <property type="entry name" value="INTELECTIN-1A-RELATED"/>
    <property type="match status" value="1"/>
</dbReference>
<dbReference type="PROSITE" id="PS51406">
    <property type="entry name" value="FIBRINOGEN_C_2"/>
    <property type="match status" value="1"/>
</dbReference>
<reference evidence="5 6" key="1">
    <citation type="submission" date="2021-03" db="EMBL/GenBank/DDBJ databases">
        <title>Complete Genome of Pseudoalteromonas viridis Strain BBR56, a new biocontrol bacterial candidate.</title>
        <authorList>
            <person name="Handayani D.P."/>
            <person name="Isnansetyo A."/>
            <person name="Istiqomah I."/>
            <person name="Jumina J."/>
        </authorList>
    </citation>
    <scope>NUCLEOTIDE SEQUENCE [LARGE SCALE GENOMIC DNA]</scope>
    <source>
        <strain evidence="5 6">BBR56</strain>
    </source>
</reference>
<dbReference type="Gene3D" id="2.60.120.260">
    <property type="entry name" value="Galactose-binding domain-like"/>
    <property type="match status" value="1"/>
</dbReference>
<keyword evidence="2" id="KW-1015">Disulfide bond</keyword>
<gene>
    <name evidence="5" type="ORF">J5X90_09515</name>
</gene>
<organism evidence="5 6">
    <name type="scientific">Pseudoalteromonas viridis</name>
    <dbReference type="NCBI Taxonomy" id="339617"/>
    <lineage>
        <taxon>Bacteria</taxon>
        <taxon>Pseudomonadati</taxon>
        <taxon>Pseudomonadota</taxon>
        <taxon>Gammaproteobacteria</taxon>
        <taxon>Alteromonadales</taxon>
        <taxon>Pseudoalteromonadaceae</taxon>
        <taxon>Pseudoalteromonas</taxon>
    </lineage>
</organism>
<proteinExistence type="predicted"/>
<dbReference type="InterPro" id="IPR036056">
    <property type="entry name" value="Fibrinogen-like_C"/>
</dbReference>
<name>A0ABX7V294_9GAMM</name>
<sequence length="868" mass="93072">MKKQVLPAMLATLCWHASGTELVQDGQFEQQALAEAQLSHTSDVWTFSDSQAGIINLSATHYTDHQAMNNVAFIGQGASLSQALPVSLSLTSNYVVQAKLGVRASVNPADFKIGFRIAEHFIDITPDLTLVEGAFVQLNVAFKPTEAHRALAELTDTMALEIHNTSIDANTIDIDAISVVSMAKPLDDDGDGMTNEWEIRYGLNPADATDAGTDIDQDSASNLAEFLASTDPTDSSSYPALFEPLAQANLEIPGALRLTPNASAPVPCNPEHTGSIYYSSVQKQIFSCDGTLWSELKGEQGLQGEAGLQGPQGPRGLQGVQGPQGEPGVQGPKGDQGIQGPKGDQGLPGTTHWRDAASSVSTNVSVGVGTQSPSAALEVIGNAIANDPIAPNHLVTKHYVDNASQSLEAKYARLLDMVNVLNQEVYPSDGISCESIALSDPTATSNLYLIDADGPGGAPAIQYFCHFEDLSLSRPVVTDGDTTGANNNIALVYTNSLSPGNYSASGTVNQFSPAGAFDGHLYYADPSPKINPQAGEILTHGIWLAPSTSNEWLQVSFAKTAVITGFSTQITKHFAESPPRTPKEVIFQVSDDGVTFTDHETITMDKGESNVKLTKAALGNSFRLLVLSTHGSVDYIQIDEMEYYGFFVDEFAGNGPQAQGKTCHDIQQANPTSQSGYYTIDPDGDGSVAPFVAYCDMETLGGGWTLFANHADGIERKLIREPVRVDQYGVLESSRWQALRAAMTEGLMFVDEHNKVSMISAFNVTNPTGVGCQGLLDDTAADLAATFDNTPHLEGLNIFRSEPTGVPCSYVNSGTFTMAQLADNTGYYQWDIAGASIFNGNPERQFTIWPYTTQYSVDEQDELKYYIK</sequence>
<dbReference type="Gene3D" id="1.20.5.320">
    <property type="entry name" value="6-Phosphogluconate Dehydrogenase, domain 3"/>
    <property type="match status" value="1"/>
</dbReference>
<dbReference type="Pfam" id="PF00147">
    <property type="entry name" value="Fibrinogen_C"/>
    <property type="match status" value="1"/>
</dbReference>
<protein>
    <submittedName>
        <fullName evidence="5">Discoidin domain-containing protein</fullName>
    </submittedName>
</protein>
<keyword evidence="1" id="KW-0677">Repeat</keyword>
<keyword evidence="6" id="KW-1185">Reference proteome</keyword>